<protein>
    <submittedName>
        <fullName evidence="1">Uncharacterized protein</fullName>
    </submittedName>
</protein>
<keyword evidence="2" id="KW-1185">Reference proteome</keyword>
<dbReference type="EMBL" id="JBBCAQ010000035">
    <property type="protein sequence ID" value="KAK7578047.1"/>
    <property type="molecule type" value="Genomic_DNA"/>
</dbReference>
<dbReference type="SUPFAM" id="SSF51905">
    <property type="entry name" value="FAD/NAD(P)-binding domain"/>
    <property type="match status" value="2"/>
</dbReference>
<name>A0AAN9Y140_9HEMI</name>
<dbReference type="PANTHER" id="PTHR15192">
    <property type="entry name" value="PROTEIN CBG05349"/>
    <property type="match status" value="1"/>
</dbReference>
<dbReference type="PANTHER" id="PTHR15192:SF8">
    <property type="entry name" value="FAD_NAD(P)-BINDING DOMAIN-CONTAINING PROTEIN"/>
    <property type="match status" value="1"/>
</dbReference>
<dbReference type="InterPro" id="IPR029731">
    <property type="entry name" value="OSGIN1/2"/>
</dbReference>
<gene>
    <name evidence="1" type="ORF">V9T40_010252</name>
</gene>
<evidence type="ECO:0000313" key="2">
    <source>
        <dbReference type="Proteomes" id="UP001367676"/>
    </source>
</evidence>
<sequence length="487" mass="54540">MKDVIKCDEDVAYKDVVVIGNGPSGIVLSFILSGNWPYYNGGSHPDEMLLARLQSVPHTASLLEQDLQFLSQGLEGRSRNPVSVLVDSLIHPSNGQTSNDSSLLSWKRHPEKLIDHVVIGKGKPGGCWQNLDGNLTTVSASSWMELPGLSFHEWENIANNANIKCPCRDNRLPPKRVKIKQVAKYYRDYIEHMRLSKNFRNFSCVTSVKPIANIDMYSFLLPNDVSKGSHFWEVKGFDTIRKKYFCYVCRNVVLANGTYDDRNLLNIPEELDHPDWIFHDLKQFRSAVVDLKKSHSADVDPVLIVGSGLTAADAVLTCSQFGLPVLHVFNTFSELNDTKLPKNMYPDYDLVYRMMKSSELDRHYTPLFQYTVSAISQSAKGKRVVTKSPQGQDKEYAVSLVAIMIGCLPDLTFLSTDFDEGKKLGITENERIHCRRNPIRISPWSYEVTNSPAGLYAMGPLVGDNVIRVIPGGAVAIASHLFKDGVK</sequence>
<dbReference type="AlphaFoldDB" id="A0AAN9Y140"/>
<organism evidence="1 2">
    <name type="scientific">Parthenolecanium corni</name>
    <dbReference type="NCBI Taxonomy" id="536013"/>
    <lineage>
        <taxon>Eukaryota</taxon>
        <taxon>Metazoa</taxon>
        <taxon>Ecdysozoa</taxon>
        <taxon>Arthropoda</taxon>
        <taxon>Hexapoda</taxon>
        <taxon>Insecta</taxon>
        <taxon>Pterygota</taxon>
        <taxon>Neoptera</taxon>
        <taxon>Paraneoptera</taxon>
        <taxon>Hemiptera</taxon>
        <taxon>Sternorrhyncha</taxon>
        <taxon>Coccoidea</taxon>
        <taxon>Coccidae</taxon>
        <taxon>Parthenolecanium</taxon>
    </lineage>
</organism>
<comment type="caution">
    <text evidence="1">The sequence shown here is derived from an EMBL/GenBank/DDBJ whole genome shotgun (WGS) entry which is preliminary data.</text>
</comment>
<dbReference type="Gene3D" id="3.50.50.60">
    <property type="entry name" value="FAD/NAD(P)-binding domain"/>
    <property type="match status" value="1"/>
</dbReference>
<proteinExistence type="predicted"/>
<dbReference type="InterPro" id="IPR036188">
    <property type="entry name" value="FAD/NAD-bd_sf"/>
</dbReference>
<dbReference type="Proteomes" id="UP001367676">
    <property type="component" value="Unassembled WGS sequence"/>
</dbReference>
<reference evidence="1 2" key="1">
    <citation type="submission" date="2024-03" db="EMBL/GenBank/DDBJ databases">
        <title>Adaptation during the transition from Ophiocordyceps entomopathogen to insect associate is accompanied by gene loss and intensified selection.</title>
        <authorList>
            <person name="Ward C.M."/>
            <person name="Onetto C.A."/>
            <person name="Borneman A.R."/>
        </authorList>
    </citation>
    <scope>NUCLEOTIDE SEQUENCE [LARGE SCALE GENOMIC DNA]</scope>
    <source>
        <strain evidence="1">AWRI1</strain>
        <tissue evidence="1">Single Adult Female</tissue>
    </source>
</reference>
<accession>A0AAN9Y140</accession>
<evidence type="ECO:0000313" key="1">
    <source>
        <dbReference type="EMBL" id="KAK7578047.1"/>
    </source>
</evidence>